<keyword evidence="2 5" id="KW-0547">Nucleotide-binding</keyword>
<evidence type="ECO:0000256" key="5">
    <source>
        <dbReference type="PROSITE-ProRule" id="PRU10141"/>
    </source>
</evidence>
<dbReference type="SMART" id="SM00220">
    <property type="entry name" value="S_TKc"/>
    <property type="match status" value="1"/>
</dbReference>
<evidence type="ECO:0000313" key="9">
    <source>
        <dbReference type="Proteomes" id="UP000830835"/>
    </source>
</evidence>
<comment type="caution">
    <text evidence="8">The sequence shown here is derived from an EMBL/GenBank/DDBJ whole genome shotgun (WGS) entry which is preliminary data.</text>
</comment>
<evidence type="ECO:0000256" key="2">
    <source>
        <dbReference type="ARBA" id="ARBA00022741"/>
    </source>
</evidence>
<feature type="domain" description="Protein kinase" evidence="7">
    <location>
        <begin position="17"/>
        <end position="295"/>
    </location>
</feature>
<dbReference type="PROSITE" id="PS00107">
    <property type="entry name" value="PROTEIN_KINASE_ATP"/>
    <property type="match status" value="1"/>
</dbReference>
<dbReference type="Pfam" id="PF00069">
    <property type="entry name" value="Pkinase"/>
    <property type="match status" value="1"/>
</dbReference>
<dbReference type="InterPro" id="IPR000719">
    <property type="entry name" value="Prot_kinase_dom"/>
</dbReference>
<sequence length="641" mass="69944">MFTSPDPFLDRLLAQRYRLTNLLGQGGMGRVYLAQDLLFGGVEVAVKLLSHPVMDERTRLRFEREAKSCAALGQKSLHIVKVNDYGITPDEVPFYVMEYLNGQTLKEILAAGALPLERFFRLARQIGLGLKAAHEGIPMEGQLVQVVHRDLKPANVIVVANDSLGELAKLVDFGIAKLLNSSGSLSVTHAYLGTLAYSSPEQLEGSPLDARSDIYSFGIMLYQMVSGEMPLKPTTDSFPGWYQAHHKRRPLPLEDLGVNLDLPAGLSELILSCLAKDPAARPQSVANVLAELERIQAKAEGLGVGMTVWKAVGGKTSQILFPITGQIQPSMQPLATVGTLRLSPLTHSVAEGKGSLLWLRVIPLLVGGLLGLALMSWVLNFLSGRFSPSQPLAPIFSGTDPTVEELPSESDSTGSSPDPSDTSDTDISDVPLIPNGLDTERDPSPELEPYNSSSGPLGQVFRTFPLDTLRETVRASLGSPSEQGRGYWPNTVYDLYRFGSVDLGLIYDESSLVLRQTEATVDDSLPTPQVEGLLEDMLQAPLPAELQRELQAVRERRSERVQFRVGPLAGLIERNAQGRVYMALWDPDLHRSAPPATPIPAPPTPRIQQPRPPQNPNPAGNIRPGQTLREQINRARELRGN</sequence>
<evidence type="ECO:0000256" key="1">
    <source>
        <dbReference type="ARBA" id="ARBA00022679"/>
    </source>
</evidence>
<evidence type="ECO:0000256" key="4">
    <source>
        <dbReference type="ARBA" id="ARBA00022840"/>
    </source>
</evidence>
<dbReference type="PANTHER" id="PTHR43289">
    <property type="entry name" value="MITOGEN-ACTIVATED PROTEIN KINASE KINASE KINASE 20-RELATED"/>
    <property type="match status" value="1"/>
</dbReference>
<dbReference type="Gene3D" id="1.10.510.10">
    <property type="entry name" value="Transferase(Phosphotransferase) domain 1"/>
    <property type="match status" value="1"/>
</dbReference>
<dbReference type="InterPro" id="IPR011009">
    <property type="entry name" value="Kinase-like_dom_sf"/>
</dbReference>
<feature type="binding site" evidence="5">
    <location>
        <position position="47"/>
    </location>
    <ligand>
        <name>ATP</name>
        <dbReference type="ChEBI" id="CHEBI:30616"/>
    </ligand>
</feature>
<feature type="compositionally biased region" description="Pro residues" evidence="6">
    <location>
        <begin position="595"/>
        <end position="616"/>
    </location>
</feature>
<evidence type="ECO:0000313" key="8">
    <source>
        <dbReference type="EMBL" id="MCJ2541878.1"/>
    </source>
</evidence>
<dbReference type="Proteomes" id="UP000830835">
    <property type="component" value="Unassembled WGS sequence"/>
</dbReference>
<dbReference type="InterPro" id="IPR008271">
    <property type="entry name" value="Ser/Thr_kinase_AS"/>
</dbReference>
<dbReference type="EMBL" id="JAFIRA010000004">
    <property type="protein sequence ID" value="MCJ2541878.1"/>
    <property type="molecule type" value="Genomic_DNA"/>
</dbReference>
<organism evidence="8 9">
    <name type="scientific">Thermostichus vulcanus str. 'Rupite'</name>
    <dbReference type="NCBI Taxonomy" id="2813851"/>
    <lineage>
        <taxon>Bacteria</taxon>
        <taxon>Bacillati</taxon>
        <taxon>Cyanobacteriota</taxon>
        <taxon>Cyanophyceae</taxon>
        <taxon>Thermostichales</taxon>
        <taxon>Thermostichaceae</taxon>
        <taxon>Thermostichus</taxon>
    </lineage>
</organism>
<name>A0ABT0C7W1_THEVL</name>
<dbReference type="InterPro" id="IPR017441">
    <property type="entry name" value="Protein_kinase_ATP_BS"/>
</dbReference>
<dbReference type="PANTHER" id="PTHR43289:SF34">
    <property type="entry name" value="SERINE_THREONINE-PROTEIN KINASE YBDM-RELATED"/>
    <property type="match status" value="1"/>
</dbReference>
<feature type="region of interest" description="Disordered" evidence="6">
    <location>
        <begin position="592"/>
        <end position="628"/>
    </location>
</feature>
<gene>
    <name evidence="8" type="ORF">JX360_02980</name>
</gene>
<reference evidence="8" key="1">
    <citation type="submission" date="2021-02" db="EMBL/GenBank/DDBJ databases">
        <title>The CRISPR/cas machinery reduction and long-range gene transfer in the hot spring cyanobacterium Synechococcus.</title>
        <authorList>
            <person name="Dvorak P."/>
            <person name="Jahodarova E."/>
            <person name="Hasler P."/>
            <person name="Poulickova A."/>
        </authorList>
    </citation>
    <scope>NUCLEOTIDE SEQUENCE</scope>
    <source>
        <strain evidence="8">Rupite</strain>
    </source>
</reference>
<dbReference type="SUPFAM" id="SSF56112">
    <property type="entry name" value="Protein kinase-like (PK-like)"/>
    <property type="match status" value="1"/>
</dbReference>
<dbReference type="GO" id="GO:0004674">
    <property type="term" value="F:protein serine/threonine kinase activity"/>
    <property type="evidence" value="ECO:0007669"/>
    <property type="project" value="UniProtKB-KW"/>
</dbReference>
<dbReference type="PROSITE" id="PS50011">
    <property type="entry name" value="PROTEIN_KINASE_DOM"/>
    <property type="match status" value="1"/>
</dbReference>
<dbReference type="CDD" id="cd14014">
    <property type="entry name" value="STKc_PknB_like"/>
    <property type="match status" value="1"/>
</dbReference>
<protein>
    <submittedName>
        <fullName evidence="8">Serine/threonine protein kinase</fullName>
    </submittedName>
</protein>
<proteinExistence type="predicted"/>
<evidence type="ECO:0000259" key="7">
    <source>
        <dbReference type="PROSITE" id="PS50011"/>
    </source>
</evidence>
<keyword evidence="4 5" id="KW-0067">ATP-binding</keyword>
<keyword evidence="9" id="KW-1185">Reference proteome</keyword>
<keyword evidence="1" id="KW-0808">Transferase</keyword>
<accession>A0ABT0C7W1</accession>
<dbReference type="PROSITE" id="PS00108">
    <property type="entry name" value="PROTEIN_KINASE_ST"/>
    <property type="match status" value="1"/>
</dbReference>
<feature type="region of interest" description="Disordered" evidence="6">
    <location>
        <begin position="396"/>
        <end position="458"/>
    </location>
</feature>
<keyword evidence="3 8" id="KW-0418">Kinase</keyword>
<keyword evidence="8" id="KW-0723">Serine/threonine-protein kinase</keyword>
<evidence type="ECO:0000256" key="6">
    <source>
        <dbReference type="SAM" id="MobiDB-lite"/>
    </source>
</evidence>
<feature type="compositionally biased region" description="Low complexity" evidence="6">
    <location>
        <begin position="409"/>
        <end position="420"/>
    </location>
</feature>
<dbReference type="Gene3D" id="3.30.200.20">
    <property type="entry name" value="Phosphorylase Kinase, domain 1"/>
    <property type="match status" value="1"/>
</dbReference>
<evidence type="ECO:0000256" key="3">
    <source>
        <dbReference type="ARBA" id="ARBA00022777"/>
    </source>
</evidence>